<protein>
    <submittedName>
        <fullName evidence="4">Uncharacterized protein</fullName>
    </submittedName>
</protein>
<dbReference type="EMBL" id="LDAU01000231">
    <property type="protein sequence ID" value="KRW98777.1"/>
    <property type="molecule type" value="Genomic_DNA"/>
</dbReference>
<dbReference type="OMA" id="LHWINGR"/>
<name>A0A0V0Q973_PSEPJ</name>
<dbReference type="PROSITE" id="PS51450">
    <property type="entry name" value="LRR"/>
    <property type="match status" value="2"/>
</dbReference>
<sequence length="407" mass="47863">MADPEELDMEGEENFQNEDDRPEEEDEETIRIREAVQKFKEDIKSGLSQISKIQNNQSWAYVKLNLAEKELDKLYPPLLEYKHLRHLDISGNALTDISLVTDLQFLTTLNCSKNQIPSLSVFNPEADEPILPYLQFLDLSGNKIQILENIKIGRLRKLVLNENEIVTAQGFEGHPTLEYLEIKQNKVKNLQGFINMPNLKELNLEENEITHFRDLRDLPKLQKVILAKNKIKKIKAPLPYLPSMTYLSLAENEITQFPEVLSLAHLTTLNSIALQGNDIQDVEDIKVEILIFMDHFIEINDEIVKKSDRAQAKEVLDSRIEEAERLKKEEEEEQERIRLEEEERLKQEEEERLAKEEEERKEREEQERIEKEQAEKEKQEQEEQQKKEQEEAEKQKQEENPENKENA</sequence>
<dbReference type="InParanoid" id="A0A0V0Q973"/>
<dbReference type="SUPFAM" id="SSF52058">
    <property type="entry name" value="L domain-like"/>
    <property type="match status" value="1"/>
</dbReference>
<dbReference type="OrthoDB" id="271226at2759"/>
<dbReference type="InterPro" id="IPR025875">
    <property type="entry name" value="Leu-rich_rpt_4"/>
</dbReference>
<dbReference type="PANTHER" id="PTHR46652:SF3">
    <property type="entry name" value="LEUCINE-RICH REPEAT-CONTAINING PROTEIN 9"/>
    <property type="match status" value="1"/>
</dbReference>
<dbReference type="InterPro" id="IPR003591">
    <property type="entry name" value="Leu-rich_rpt_typical-subtyp"/>
</dbReference>
<evidence type="ECO:0000256" key="3">
    <source>
        <dbReference type="SAM" id="MobiDB-lite"/>
    </source>
</evidence>
<evidence type="ECO:0000256" key="2">
    <source>
        <dbReference type="ARBA" id="ARBA00022737"/>
    </source>
</evidence>
<dbReference type="PANTHER" id="PTHR46652">
    <property type="entry name" value="LEUCINE-RICH REPEAT AND IQ DOMAIN-CONTAINING PROTEIN 1-RELATED"/>
    <property type="match status" value="1"/>
</dbReference>
<dbReference type="SMART" id="SM00369">
    <property type="entry name" value="LRR_TYP"/>
    <property type="match status" value="3"/>
</dbReference>
<dbReference type="InterPro" id="IPR032675">
    <property type="entry name" value="LRR_dom_sf"/>
</dbReference>
<evidence type="ECO:0000313" key="5">
    <source>
        <dbReference type="Proteomes" id="UP000054937"/>
    </source>
</evidence>
<evidence type="ECO:0000256" key="1">
    <source>
        <dbReference type="ARBA" id="ARBA00022614"/>
    </source>
</evidence>
<dbReference type="InterPro" id="IPR001611">
    <property type="entry name" value="Leu-rich_rpt"/>
</dbReference>
<dbReference type="AlphaFoldDB" id="A0A0V0Q973"/>
<dbReference type="Proteomes" id="UP000054937">
    <property type="component" value="Unassembled WGS sequence"/>
</dbReference>
<dbReference type="PRINTS" id="PR00019">
    <property type="entry name" value="LEURICHRPT"/>
</dbReference>
<accession>A0A0V0Q973</accession>
<feature type="region of interest" description="Disordered" evidence="3">
    <location>
        <begin position="1"/>
        <end position="28"/>
    </location>
</feature>
<dbReference type="Pfam" id="PF12799">
    <property type="entry name" value="LRR_4"/>
    <property type="match status" value="1"/>
</dbReference>
<feature type="region of interest" description="Disordered" evidence="3">
    <location>
        <begin position="325"/>
        <end position="407"/>
    </location>
</feature>
<keyword evidence="2" id="KW-0677">Repeat</keyword>
<organism evidence="4 5">
    <name type="scientific">Pseudocohnilembus persalinus</name>
    <name type="common">Ciliate</name>
    <dbReference type="NCBI Taxonomy" id="266149"/>
    <lineage>
        <taxon>Eukaryota</taxon>
        <taxon>Sar</taxon>
        <taxon>Alveolata</taxon>
        <taxon>Ciliophora</taxon>
        <taxon>Intramacronucleata</taxon>
        <taxon>Oligohymenophorea</taxon>
        <taxon>Scuticociliatia</taxon>
        <taxon>Philasterida</taxon>
        <taxon>Pseudocohnilembidae</taxon>
        <taxon>Pseudocohnilembus</taxon>
    </lineage>
</organism>
<dbReference type="Pfam" id="PF14580">
    <property type="entry name" value="LRR_9"/>
    <property type="match status" value="1"/>
</dbReference>
<reference evidence="4 5" key="1">
    <citation type="journal article" date="2015" name="Sci. Rep.">
        <title>Genome of the facultative scuticociliatosis pathogen Pseudocohnilembus persalinus provides insight into its virulence through horizontal gene transfer.</title>
        <authorList>
            <person name="Xiong J."/>
            <person name="Wang G."/>
            <person name="Cheng J."/>
            <person name="Tian M."/>
            <person name="Pan X."/>
            <person name="Warren A."/>
            <person name="Jiang C."/>
            <person name="Yuan D."/>
            <person name="Miao W."/>
        </authorList>
    </citation>
    <scope>NUCLEOTIDE SEQUENCE [LARGE SCALE GENOMIC DNA]</scope>
    <source>
        <strain evidence="4">36N120E</strain>
    </source>
</reference>
<dbReference type="InterPro" id="IPR050836">
    <property type="entry name" value="SDS22/Internalin_LRR"/>
</dbReference>
<keyword evidence="5" id="KW-1185">Reference proteome</keyword>
<comment type="caution">
    <text evidence="4">The sequence shown here is derived from an EMBL/GenBank/DDBJ whole genome shotgun (WGS) entry which is preliminary data.</text>
</comment>
<keyword evidence="1" id="KW-0433">Leucine-rich repeat</keyword>
<proteinExistence type="predicted"/>
<evidence type="ECO:0000313" key="4">
    <source>
        <dbReference type="EMBL" id="KRW98777.1"/>
    </source>
</evidence>
<dbReference type="SMART" id="SM00365">
    <property type="entry name" value="LRR_SD22"/>
    <property type="match status" value="5"/>
</dbReference>
<dbReference type="Gene3D" id="3.80.10.10">
    <property type="entry name" value="Ribonuclease Inhibitor"/>
    <property type="match status" value="2"/>
</dbReference>
<gene>
    <name evidence="4" type="ORF">PPERSA_03912</name>
</gene>